<protein>
    <submittedName>
        <fullName evidence="2">Uncharacterized protein</fullName>
    </submittedName>
</protein>
<feature type="compositionally biased region" description="Polar residues" evidence="1">
    <location>
        <begin position="582"/>
        <end position="595"/>
    </location>
</feature>
<feature type="compositionally biased region" description="Polar residues" evidence="1">
    <location>
        <begin position="83"/>
        <end position="96"/>
    </location>
</feature>
<evidence type="ECO:0000256" key="1">
    <source>
        <dbReference type="SAM" id="MobiDB-lite"/>
    </source>
</evidence>
<dbReference type="AlphaFoldDB" id="A0A168PT21"/>
<feature type="compositionally biased region" description="Low complexity" evidence="1">
    <location>
        <begin position="289"/>
        <end position="335"/>
    </location>
</feature>
<organism evidence="2">
    <name type="scientific">Absidia glauca</name>
    <name type="common">Pin mould</name>
    <dbReference type="NCBI Taxonomy" id="4829"/>
    <lineage>
        <taxon>Eukaryota</taxon>
        <taxon>Fungi</taxon>
        <taxon>Fungi incertae sedis</taxon>
        <taxon>Mucoromycota</taxon>
        <taxon>Mucoromycotina</taxon>
        <taxon>Mucoromycetes</taxon>
        <taxon>Mucorales</taxon>
        <taxon>Cunninghamellaceae</taxon>
        <taxon>Absidia</taxon>
    </lineage>
</organism>
<gene>
    <name evidence="2" type="primary">ABSGL_08743.1 scaffold 10421</name>
</gene>
<feature type="compositionally biased region" description="Low complexity" evidence="1">
    <location>
        <begin position="364"/>
        <end position="374"/>
    </location>
</feature>
<feature type="region of interest" description="Disordered" evidence="1">
    <location>
        <begin position="546"/>
        <end position="595"/>
    </location>
</feature>
<feature type="compositionally biased region" description="Basic residues" evidence="1">
    <location>
        <begin position="336"/>
        <end position="345"/>
    </location>
</feature>
<feature type="region of interest" description="Disordered" evidence="1">
    <location>
        <begin position="1"/>
        <end position="172"/>
    </location>
</feature>
<dbReference type="InParanoid" id="A0A168PT21"/>
<dbReference type="STRING" id="4829.A0A168PT21"/>
<name>A0A168PT21_ABSGL</name>
<feature type="compositionally biased region" description="Low complexity" evidence="1">
    <location>
        <begin position="243"/>
        <end position="268"/>
    </location>
</feature>
<feature type="compositionally biased region" description="Acidic residues" evidence="1">
    <location>
        <begin position="489"/>
        <end position="510"/>
    </location>
</feature>
<keyword evidence="3" id="KW-1185">Reference proteome</keyword>
<sequence length="659" mass="73718">MVPNSRIIPPPNVDKDLHSRHASPYTTSPSMKESKPTRYLSRTVSANQRTPLYPNAPPHDPSLSTLKNQQVKRKPLGDPMVFSQPQPASNYSTSYQRYPGTPPQRLDLSFQSPPLSPPPSSSSSSSSSSTVRPSYDRALDPSIFQGQHERSYSTDALTSDDAKKKSNGRKGFGKFLKKLGKTIDDGDAPQVRSVGHVVSVKSSRTYHNIPLAPAPAPLAPPSRQPDDLIASLPHEYRSRLINHPTTPTSTIHRHPTTTTTTPTIPDITLQVSRDESVSRNPSYTHTHTHQQQSQQQPQQQPHQQHQQQQQQQQQQHHHQQQQQQTQQQTQQQPQRQQHHQHHQHHQQQQQQPQRQPKPEPEPEPQYQHQQQQQQNHRSPPEARPRANTGSTSTTAPLYHEPLKDHEPIDSSSTPPRWSASTRKSSASFSIYSTFGGDSFTSQEALDSSISSKDHLSSSSPPPPQDEDDLAQIVANNMTRRNQARIILDATDDDDDDSNSDQDDEVFVDADEYSDIDREKFDARLSKRLSGGHFGSAGGLLHSIEAASSQRRSKKGGLDKPLPQLLPDNDDDEGHELERSHQQDTTPSTTLFGSPLTTSRVWHENPNLVLNGFGMLSPSVSTDDSSLGDSQEAKVVADRLWREDESFVTKAHMAEWLGTR</sequence>
<evidence type="ECO:0000313" key="3">
    <source>
        <dbReference type="Proteomes" id="UP000078561"/>
    </source>
</evidence>
<accession>A0A168PT21</accession>
<dbReference type="EMBL" id="LT554016">
    <property type="protein sequence ID" value="SAM02927.1"/>
    <property type="molecule type" value="Genomic_DNA"/>
</dbReference>
<reference evidence="2" key="1">
    <citation type="submission" date="2016-04" db="EMBL/GenBank/DDBJ databases">
        <authorList>
            <person name="Evans L.H."/>
            <person name="Alamgir A."/>
            <person name="Owens N."/>
            <person name="Weber N.D."/>
            <person name="Virtaneva K."/>
            <person name="Barbian K."/>
            <person name="Babar A."/>
            <person name="Rosenke K."/>
        </authorList>
    </citation>
    <scope>NUCLEOTIDE SEQUENCE [LARGE SCALE GENOMIC DNA]</scope>
    <source>
        <strain evidence="2">CBS 101.48</strain>
    </source>
</reference>
<feature type="compositionally biased region" description="Low complexity" evidence="1">
    <location>
        <begin position="418"/>
        <end position="429"/>
    </location>
</feature>
<feature type="compositionally biased region" description="Polar residues" evidence="1">
    <location>
        <begin position="40"/>
        <end position="50"/>
    </location>
</feature>
<dbReference type="OMA" id="PQRTHEP"/>
<feature type="region of interest" description="Disordered" evidence="1">
    <location>
        <begin position="242"/>
        <end position="510"/>
    </location>
</feature>
<dbReference type="Proteomes" id="UP000078561">
    <property type="component" value="Unassembled WGS sequence"/>
</dbReference>
<evidence type="ECO:0000313" key="2">
    <source>
        <dbReference type="EMBL" id="SAM02927.1"/>
    </source>
</evidence>
<dbReference type="OrthoDB" id="10677003at2759"/>
<proteinExistence type="predicted"/>